<dbReference type="CDD" id="cd00717">
    <property type="entry name" value="URO-D"/>
    <property type="match status" value="1"/>
</dbReference>
<dbReference type="GO" id="GO:0004853">
    <property type="term" value="F:uroporphyrinogen decarboxylase activity"/>
    <property type="evidence" value="ECO:0007669"/>
    <property type="project" value="UniProtKB-UniRule"/>
</dbReference>
<dbReference type="PANTHER" id="PTHR21091">
    <property type="entry name" value="METHYLTETRAHYDROFOLATE:HOMOCYSTEINE METHYLTRANSFERASE RELATED"/>
    <property type="match status" value="1"/>
</dbReference>
<dbReference type="AlphaFoldDB" id="A0AAV3SC33"/>
<dbReference type="GO" id="GO:0005829">
    <property type="term" value="C:cytosol"/>
    <property type="evidence" value="ECO:0007669"/>
    <property type="project" value="TreeGrafter"/>
</dbReference>
<evidence type="ECO:0000256" key="2">
    <source>
        <dbReference type="ARBA" id="ARBA00009935"/>
    </source>
</evidence>
<keyword evidence="4 8" id="KW-0210">Decarboxylase</keyword>
<dbReference type="PROSITE" id="PS00906">
    <property type="entry name" value="UROD_1"/>
    <property type="match status" value="1"/>
</dbReference>
<reference evidence="11 12" key="1">
    <citation type="journal article" date="2019" name="Int. J. Syst. Evol. Microbiol.">
        <title>The Global Catalogue of Microorganisms (GCM) 10K type strain sequencing project: providing services to taxonomists for standard genome sequencing and annotation.</title>
        <authorList>
            <consortium name="The Broad Institute Genomics Platform"/>
            <consortium name="The Broad Institute Genome Sequencing Center for Infectious Disease"/>
            <person name="Wu L."/>
            <person name="Ma J."/>
        </authorList>
    </citation>
    <scope>NUCLEOTIDE SEQUENCE [LARGE SCALE GENOMIC DNA]</scope>
    <source>
        <strain evidence="11 12">JCM 16330</strain>
    </source>
</reference>
<evidence type="ECO:0000256" key="3">
    <source>
        <dbReference type="ARBA" id="ARBA00012288"/>
    </source>
</evidence>
<evidence type="ECO:0000256" key="5">
    <source>
        <dbReference type="ARBA" id="ARBA00023239"/>
    </source>
</evidence>
<accession>A0AAV3SC33</accession>
<evidence type="ECO:0000313" key="12">
    <source>
        <dbReference type="Proteomes" id="UP001500837"/>
    </source>
</evidence>
<keyword evidence="6 8" id="KW-0627">Porphyrin biosynthesis</keyword>
<dbReference type="EMBL" id="BAAABL010000092">
    <property type="protein sequence ID" value="GAA0313444.1"/>
    <property type="molecule type" value="Genomic_DNA"/>
</dbReference>
<evidence type="ECO:0000259" key="10">
    <source>
        <dbReference type="PROSITE" id="PS00906"/>
    </source>
</evidence>
<dbReference type="InterPro" id="IPR000257">
    <property type="entry name" value="Uroporphyrinogen_deCOase"/>
</dbReference>
<evidence type="ECO:0000256" key="4">
    <source>
        <dbReference type="ARBA" id="ARBA00022793"/>
    </source>
</evidence>
<organism evidence="11 12">
    <name type="scientific">Halarchaeum salinum</name>
    <dbReference type="NCBI Taxonomy" id="489912"/>
    <lineage>
        <taxon>Archaea</taxon>
        <taxon>Methanobacteriati</taxon>
        <taxon>Methanobacteriota</taxon>
        <taxon>Stenosarchaea group</taxon>
        <taxon>Halobacteria</taxon>
        <taxon>Halobacteriales</taxon>
        <taxon>Halobacteriaceae</taxon>
    </lineage>
</organism>
<dbReference type="Gene3D" id="3.20.20.210">
    <property type="match status" value="1"/>
</dbReference>
<keyword evidence="5 8" id="KW-0456">Lyase</keyword>
<comment type="similarity">
    <text evidence="2 9">Belongs to the uroporphyrinogen decarboxylase family.</text>
</comment>
<dbReference type="Proteomes" id="UP001500837">
    <property type="component" value="Unassembled WGS sequence"/>
</dbReference>
<protein>
    <recommendedName>
        <fullName evidence="3 7">Uroporphyrinogen decarboxylase</fullName>
        <ecNumber evidence="3 7">4.1.1.37</ecNumber>
    </recommendedName>
</protein>
<comment type="pathway">
    <text evidence="1 8">Porphyrin-containing compound metabolism; protoporphyrin-IX biosynthesis; coproporphyrinogen-III from 5-aminolevulinate: step 4/4.</text>
</comment>
<dbReference type="InterPro" id="IPR038071">
    <property type="entry name" value="UROD/MetE-like_sf"/>
</dbReference>
<evidence type="ECO:0000313" key="11">
    <source>
        <dbReference type="EMBL" id="GAA0313444.1"/>
    </source>
</evidence>
<dbReference type="EC" id="4.1.1.37" evidence="3 7"/>
<dbReference type="InterPro" id="IPR006361">
    <property type="entry name" value="Uroporphyrinogen_deCO2ase_HemE"/>
</dbReference>
<dbReference type="RefSeq" id="WP_211312847.1">
    <property type="nucleotide sequence ID" value="NZ_BAAABL010000092.1"/>
</dbReference>
<dbReference type="PANTHER" id="PTHR21091:SF169">
    <property type="entry name" value="UROPORPHYRINOGEN DECARBOXYLASE"/>
    <property type="match status" value="1"/>
</dbReference>
<evidence type="ECO:0000256" key="6">
    <source>
        <dbReference type="ARBA" id="ARBA00023244"/>
    </source>
</evidence>
<keyword evidence="12" id="KW-1185">Reference proteome</keyword>
<evidence type="ECO:0000256" key="1">
    <source>
        <dbReference type="ARBA" id="ARBA00004804"/>
    </source>
</evidence>
<evidence type="ECO:0000256" key="8">
    <source>
        <dbReference type="RuleBase" id="RU000554"/>
    </source>
</evidence>
<dbReference type="NCBIfam" id="TIGR01464">
    <property type="entry name" value="hemE"/>
    <property type="match status" value="1"/>
</dbReference>
<dbReference type="SUPFAM" id="SSF51726">
    <property type="entry name" value="UROD/MetE-like"/>
    <property type="match status" value="1"/>
</dbReference>
<gene>
    <name evidence="11" type="primary">hemE</name>
    <name evidence="11" type="ORF">GCM10009066_28200</name>
</gene>
<sequence length="336" mass="37348">MEKLLVRAVRGEDVERPPVWLMRQAGRHIPEYREIREEYSFLEAIKTPEVAERITLLPWEHYRPDGVVMFSDILTVLEPLGFDYRIESGVGPVIEDPFDGPSDVPDDYAAIADELDYVGALLERLDDAVGDETSLIGFAGGPFTLASYIIASGSSRHDEIRQFRARHPNAFASLLDVIADAVLDSLQYQIDHGADVVQLFDTYAGELAPADYREFLLPLHRRICAGVDAPVILFVRNMAGRLDALADADPDAVSLDWTVDIADARDELGDIAVQGNLDPQYLFGDESFVRAETEQVIEAAGPRGHVLNLGHGVHADTPMENVRAFVETAKNWEYEN</sequence>
<comment type="caution">
    <text evidence="11">The sequence shown here is derived from an EMBL/GenBank/DDBJ whole genome shotgun (WGS) entry which is preliminary data.</text>
</comment>
<feature type="domain" description="Uroporphyrinogen decarboxylase (URO-D)" evidence="10">
    <location>
        <begin position="18"/>
        <end position="27"/>
    </location>
</feature>
<dbReference type="Pfam" id="PF01208">
    <property type="entry name" value="URO-D"/>
    <property type="match status" value="1"/>
</dbReference>
<name>A0AAV3SC33_9EURY</name>
<evidence type="ECO:0000256" key="7">
    <source>
        <dbReference type="NCBIfam" id="TIGR01464"/>
    </source>
</evidence>
<evidence type="ECO:0000256" key="9">
    <source>
        <dbReference type="RuleBase" id="RU004169"/>
    </source>
</evidence>
<comment type="catalytic activity">
    <reaction evidence="8">
        <text>uroporphyrinogen III + 4 H(+) = coproporphyrinogen III + 4 CO2</text>
        <dbReference type="Rhea" id="RHEA:19865"/>
        <dbReference type="ChEBI" id="CHEBI:15378"/>
        <dbReference type="ChEBI" id="CHEBI:16526"/>
        <dbReference type="ChEBI" id="CHEBI:57308"/>
        <dbReference type="ChEBI" id="CHEBI:57309"/>
        <dbReference type="EC" id="4.1.1.37"/>
    </reaction>
</comment>
<dbReference type="GO" id="GO:0006783">
    <property type="term" value="P:heme biosynthetic process"/>
    <property type="evidence" value="ECO:0007669"/>
    <property type="project" value="TreeGrafter"/>
</dbReference>
<proteinExistence type="inferred from homology"/>